<dbReference type="InterPro" id="IPR036380">
    <property type="entry name" value="Isochorismatase-like_sf"/>
</dbReference>
<feature type="domain" description="Isochorismatase-like" evidence="1">
    <location>
        <begin position="15"/>
        <end position="164"/>
    </location>
</feature>
<accession>A0A0M4D147</accession>
<dbReference type="GO" id="GO:0016787">
    <property type="term" value="F:hydrolase activity"/>
    <property type="evidence" value="ECO:0007669"/>
    <property type="project" value="UniProtKB-KW"/>
</dbReference>
<evidence type="ECO:0000259" key="1">
    <source>
        <dbReference type="Pfam" id="PF00857"/>
    </source>
</evidence>
<evidence type="ECO:0000313" key="2">
    <source>
        <dbReference type="EMBL" id="ALC15738.1"/>
    </source>
</evidence>
<proteinExistence type="predicted"/>
<dbReference type="PANTHER" id="PTHR14119:SF3">
    <property type="entry name" value="ISOCHORISMATASE DOMAIN-CONTAINING PROTEIN 2"/>
    <property type="match status" value="1"/>
</dbReference>
<name>A0A0M4D147_9BACT</name>
<evidence type="ECO:0000313" key="3">
    <source>
        <dbReference type="Proteomes" id="UP000057158"/>
    </source>
</evidence>
<dbReference type="PATRIC" id="fig|1603606.3.peg.1044"/>
<dbReference type="InterPro" id="IPR050993">
    <property type="entry name" value="Isochorismatase_domain"/>
</dbReference>
<dbReference type="InterPro" id="IPR000868">
    <property type="entry name" value="Isochorismatase-like_dom"/>
</dbReference>
<keyword evidence="3" id="KW-1185">Reference proteome</keyword>
<dbReference type="SUPFAM" id="SSF52499">
    <property type="entry name" value="Isochorismatase-like hydrolases"/>
    <property type="match status" value="1"/>
</dbReference>
<reference evidence="2 3" key="1">
    <citation type="submission" date="2015-07" db="EMBL/GenBank/DDBJ databases">
        <title>Isolation and Genomic Characterization of a Novel Halophilic Metal-Reducing Deltaproteobacterium from the Deep Subsurface.</title>
        <authorList>
            <person name="Badalamenti J.P."/>
            <person name="Summers Z.M."/>
            <person name="Gralnick J.A."/>
            <person name="Bond D.R."/>
        </authorList>
    </citation>
    <scope>NUCLEOTIDE SEQUENCE [LARGE SCALE GENOMIC DNA]</scope>
    <source>
        <strain evidence="2 3">WTL</strain>
    </source>
</reference>
<dbReference type="PANTHER" id="PTHR14119">
    <property type="entry name" value="HYDROLASE"/>
    <property type="match status" value="1"/>
</dbReference>
<dbReference type="OrthoDB" id="9796958at2"/>
<protein>
    <submittedName>
        <fullName evidence="2">Putative nicotinamidase-like amidohydrolase</fullName>
    </submittedName>
</protein>
<gene>
    <name evidence="2" type="ORF">DSOUD_0952</name>
</gene>
<dbReference type="EMBL" id="CP010802">
    <property type="protein sequence ID" value="ALC15738.1"/>
    <property type="molecule type" value="Genomic_DNA"/>
</dbReference>
<dbReference type="KEGG" id="des:DSOUD_0952"/>
<sequence length="190" mass="20793">MNQDLANLWLPRSDTALVVVDVQQRLVLAMEPAIYRRMLGKLRLLVEAAELLALPTIFTEQYPAGLGATVAELLPAGAPIIEKTSFSCCGAPEFVAALEERQIRHILLCGMEAHVCVYQTLLDLRRLGYVVHLAADAISSRKKIDYRMALDNARRAGATVTTTEAALFQILGDSKAPEFRAISALIKECG</sequence>
<dbReference type="Pfam" id="PF00857">
    <property type="entry name" value="Isochorismatase"/>
    <property type="match status" value="1"/>
</dbReference>
<dbReference type="Gene3D" id="3.40.50.850">
    <property type="entry name" value="Isochorismatase-like"/>
    <property type="match status" value="1"/>
</dbReference>
<keyword evidence="2" id="KW-0378">Hydrolase</keyword>
<dbReference type="Proteomes" id="UP000057158">
    <property type="component" value="Chromosome"/>
</dbReference>
<dbReference type="RefSeq" id="WP_053549916.1">
    <property type="nucleotide sequence ID" value="NZ_CP010802.1"/>
</dbReference>
<dbReference type="AlphaFoldDB" id="A0A0M4D147"/>
<organism evidence="2 3">
    <name type="scientific">Desulfuromonas soudanensis</name>
    <dbReference type="NCBI Taxonomy" id="1603606"/>
    <lineage>
        <taxon>Bacteria</taxon>
        <taxon>Pseudomonadati</taxon>
        <taxon>Thermodesulfobacteriota</taxon>
        <taxon>Desulfuromonadia</taxon>
        <taxon>Desulfuromonadales</taxon>
        <taxon>Desulfuromonadaceae</taxon>
        <taxon>Desulfuromonas</taxon>
    </lineage>
</organism>
<dbReference type="STRING" id="1603606.DSOUD_0952"/>